<accession>A0A7Y6IGV7</accession>
<dbReference type="Gene3D" id="3.10.450.50">
    <property type="match status" value="1"/>
</dbReference>
<dbReference type="SUPFAM" id="SSF54427">
    <property type="entry name" value="NTF2-like"/>
    <property type="match status" value="1"/>
</dbReference>
<evidence type="ECO:0000259" key="1">
    <source>
        <dbReference type="Pfam" id="PF12680"/>
    </source>
</evidence>
<keyword evidence="3" id="KW-1185">Reference proteome</keyword>
<gene>
    <name evidence="2" type="ORF">HTZ77_42495</name>
</gene>
<dbReference type="EMBL" id="JABWGN010000026">
    <property type="protein sequence ID" value="NUW38024.1"/>
    <property type="molecule type" value="Genomic_DNA"/>
</dbReference>
<dbReference type="Proteomes" id="UP000586042">
    <property type="component" value="Unassembled WGS sequence"/>
</dbReference>
<dbReference type="InterPro" id="IPR037401">
    <property type="entry name" value="SnoaL-like"/>
</dbReference>
<evidence type="ECO:0000313" key="2">
    <source>
        <dbReference type="EMBL" id="NUW38024.1"/>
    </source>
</evidence>
<organism evidence="2 3">
    <name type="scientific">Nonomuraea montanisoli</name>
    <dbReference type="NCBI Taxonomy" id="2741721"/>
    <lineage>
        <taxon>Bacteria</taxon>
        <taxon>Bacillati</taxon>
        <taxon>Actinomycetota</taxon>
        <taxon>Actinomycetes</taxon>
        <taxon>Streptosporangiales</taxon>
        <taxon>Streptosporangiaceae</taxon>
        <taxon>Nonomuraea</taxon>
    </lineage>
</organism>
<protein>
    <submittedName>
        <fullName evidence="2">Nuclear transport factor 2 family protein</fullName>
    </submittedName>
</protein>
<evidence type="ECO:0000313" key="3">
    <source>
        <dbReference type="Proteomes" id="UP000586042"/>
    </source>
</evidence>
<dbReference type="AlphaFoldDB" id="A0A7Y6IGV7"/>
<feature type="domain" description="SnoaL-like" evidence="1">
    <location>
        <begin position="5"/>
        <end position="99"/>
    </location>
</feature>
<proteinExistence type="predicted"/>
<sequence length="116" mass="12780">MLHKSADELADLYAEDGLHEFPFGGLAPLKGREEVRAAYRVSWSETPAEVERVRMVALHATADPEVVVVEQQTDVTVAGNPITVPGLLVLRVRDGRIVHTRDYMDASAISRIRATT</sequence>
<comment type="caution">
    <text evidence="2">The sequence shown here is derived from an EMBL/GenBank/DDBJ whole genome shotgun (WGS) entry which is preliminary data.</text>
</comment>
<reference evidence="2 3" key="1">
    <citation type="submission" date="2020-06" db="EMBL/GenBank/DDBJ databases">
        <title>Nonomuraea sp. SMC257, a novel actinomycete isolated from soil.</title>
        <authorList>
            <person name="Chanama M."/>
        </authorList>
    </citation>
    <scope>NUCLEOTIDE SEQUENCE [LARGE SCALE GENOMIC DNA]</scope>
    <source>
        <strain evidence="2 3">SMC257</strain>
    </source>
</reference>
<dbReference type="Pfam" id="PF12680">
    <property type="entry name" value="SnoaL_2"/>
    <property type="match status" value="1"/>
</dbReference>
<name>A0A7Y6IGV7_9ACTN</name>
<dbReference type="InterPro" id="IPR032710">
    <property type="entry name" value="NTF2-like_dom_sf"/>
</dbReference>